<name>A0A9P4QGT3_9PLEO</name>
<evidence type="ECO:0000313" key="1">
    <source>
        <dbReference type="EMBL" id="KAF2727008.1"/>
    </source>
</evidence>
<dbReference type="AlphaFoldDB" id="A0A9P4QGT3"/>
<reference evidence="1" key="1">
    <citation type="journal article" date="2020" name="Stud. Mycol.">
        <title>101 Dothideomycetes genomes: a test case for predicting lifestyles and emergence of pathogens.</title>
        <authorList>
            <person name="Haridas S."/>
            <person name="Albert R."/>
            <person name="Binder M."/>
            <person name="Bloem J."/>
            <person name="Labutti K."/>
            <person name="Salamov A."/>
            <person name="Andreopoulos B."/>
            <person name="Baker S."/>
            <person name="Barry K."/>
            <person name="Bills G."/>
            <person name="Bluhm B."/>
            <person name="Cannon C."/>
            <person name="Castanera R."/>
            <person name="Culley D."/>
            <person name="Daum C."/>
            <person name="Ezra D."/>
            <person name="Gonzalez J."/>
            <person name="Henrissat B."/>
            <person name="Kuo A."/>
            <person name="Liang C."/>
            <person name="Lipzen A."/>
            <person name="Lutzoni F."/>
            <person name="Magnuson J."/>
            <person name="Mondo S."/>
            <person name="Nolan M."/>
            <person name="Ohm R."/>
            <person name="Pangilinan J."/>
            <person name="Park H.-J."/>
            <person name="Ramirez L."/>
            <person name="Alfaro M."/>
            <person name="Sun H."/>
            <person name="Tritt A."/>
            <person name="Yoshinaga Y."/>
            <person name="Zwiers L.-H."/>
            <person name="Turgeon B."/>
            <person name="Goodwin S."/>
            <person name="Spatafora J."/>
            <person name="Crous P."/>
            <person name="Grigoriev I."/>
        </authorList>
    </citation>
    <scope>NUCLEOTIDE SEQUENCE</scope>
    <source>
        <strain evidence="1">CBS 125425</strain>
    </source>
</reference>
<protein>
    <submittedName>
        <fullName evidence="1">Uncharacterized protein</fullName>
    </submittedName>
</protein>
<keyword evidence="2" id="KW-1185">Reference proteome</keyword>
<proteinExistence type="predicted"/>
<gene>
    <name evidence="1" type="ORF">EJ04DRAFT_596278</name>
</gene>
<dbReference type="EMBL" id="ML996363">
    <property type="protein sequence ID" value="KAF2727008.1"/>
    <property type="molecule type" value="Genomic_DNA"/>
</dbReference>
<dbReference type="Proteomes" id="UP000799444">
    <property type="component" value="Unassembled WGS sequence"/>
</dbReference>
<sequence>MTFCCCGSQMRYMLVKSHPMSLPISAHVASLSPFGICLLRAYAFAPISPK</sequence>
<organism evidence="1 2">
    <name type="scientific">Polyplosphaeria fusca</name>
    <dbReference type="NCBI Taxonomy" id="682080"/>
    <lineage>
        <taxon>Eukaryota</taxon>
        <taxon>Fungi</taxon>
        <taxon>Dikarya</taxon>
        <taxon>Ascomycota</taxon>
        <taxon>Pezizomycotina</taxon>
        <taxon>Dothideomycetes</taxon>
        <taxon>Pleosporomycetidae</taxon>
        <taxon>Pleosporales</taxon>
        <taxon>Tetraplosphaeriaceae</taxon>
        <taxon>Polyplosphaeria</taxon>
    </lineage>
</organism>
<comment type="caution">
    <text evidence="1">The sequence shown here is derived from an EMBL/GenBank/DDBJ whole genome shotgun (WGS) entry which is preliminary data.</text>
</comment>
<accession>A0A9P4QGT3</accession>
<evidence type="ECO:0000313" key="2">
    <source>
        <dbReference type="Proteomes" id="UP000799444"/>
    </source>
</evidence>